<protein>
    <submittedName>
        <fullName evidence="1">Uncharacterized protein</fullName>
    </submittedName>
</protein>
<gene>
    <name evidence="1" type="ORF">LX66_1867</name>
</gene>
<proteinExistence type="predicted"/>
<dbReference type="AlphaFoldDB" id="A0A562T408"/>
<comment type="caution">
    <text evidence="1">The sequence shown here is derived from an EMBL/GenBank/DDBJ whole genome shotgun (WGS) entry which is preliminary data.</text>
</comment>
<sequence length="84" mass="9715">MVDLLDYFEQLQYVLNTDEEVWVSVTISVQCIHLHGVNRLVLAEFTIKPGGKVMLGRANEPGDDWYYQFKLLTERKVCPPEEAD</sequence>
<evidence type="ECO:0000313" key="2">
    <source>
        <dbReference type="Proteomes" id="UP000316778"/>
    </source>
</evidence>
<dbReference type="Proteomes" id="UP000316778">
    <property type="component" value="Unassembled WGS sequence"/>
</dbReference>
<accession>A0A562T408</accession>
<evidence type="ECO:0000313" key="1">
    <source>
        <dbReference type="EMBL" id="TWI87796.1"/>
    </source>
</evidence>
<dbReference type="EMBL" id="VLLG01000003">
    <property type="protein sequence ID" value="TWI87796.1"/>
    <property type="molecule type" value="Genomic_DNA"/>
</dbReference>
<keyword evidence="2" id="KW-1185">Reference proteome</keyword>
<reference evidence="1 2" key="1">
    <citation type="journal article" date="2013" name="Stand. Genomic Sci.">
        <title>Genomic Encyclopedia of Type Strains, Phase I: The one thousand microbial genomes (KMG-I) project.</title>
        <authorList>
            <person name="Kyrpides N.C."/>
            <person name="Woyke T."/>
            <person name="Eisen J.A."/>
            <person name="Garrity G."/>
            <person name="Lilburn T.G."/>
            <person name="Beck B.J."/>
            <person name="Whitman W.B."/>
            <person name="Hugenholtz P."/>
            <person name="Klenk H.P."/>
        </authorList>
    </citation>
    <scope>NUCLEOTIDE SEQUENCE [LARGE SCALE GENOMIC DNA]</scope>
    <source>
        <strain evidence="1 2">DSM 13484</strain>
    </source>
</reference>
<name>A0A562T408_CHIJA</name>
<organism evidence="1 2">
    <name type="scientific">Chitinophaga japonensis</name>
    <name type="common">Flexibacter japonensis</name>
    <dbReference type="NCBI Taxonomy" id="104662"/>
    <lineage>
        <taxon>Bacteria</taxon>
        <taxon>Pseudomonadati</taxon>
        <taxon>Bacteroidota</taxon>
        <taxon>Chitinophagia</taxon>
        <taxon>Chitinophagales</taxon>
        <taxon>Chitinophagaceae</taxon>
        <taxon>Chitinophaga</taxon>
    </lineage>
</organism>